<sequence length="218" mass="22915">MTDPKQSLPDAPATQAVDANEALGGSTRREFLVTATVGSALLAEACRHAPPVEDIPPGAPPPSELEVTLKVNGQAQTVKVDPRTSLLDALRERMGLTGTKKGCDHGQCGACTVMVDGRRELSCLTLAVMQQGAEVLTVEGLAKGDTLHPLQQAFLEKDAFQCGYCTPGQLMSAVGLMSEPCGAADADVREAMSGNLCRCSAYPNIIAAIQQVRRTPKL</sequence>
<dbReference type="Pfam" id="PF01799">
    <property type="entry name" value="Fer2_2"/>
    <property type="match status" value="1"/>
</dbReference>
<feature type="domain" description="2Fe-2S ferredoxin-type" evidence="5">
    <location>
        <begin position="65"/>
        <end position="141"/>
    </location>
</feature>
<keyword evidence="1" id="KW-0479">Metal-binding</keyword>
<dbReference type="InterPro" id="IPR012675">
    <property type="entry name" value="Beta-grasp_dom_sf"/>
</dbReference>
<comment type="caution">
    <text evidence="6">The sequence shown here is derived from an EMBL/GenBank/DDBJ whole genome shotgun (WGS) entry which is preliminary data.</text>
</comment>
<dbReference type="PROSITE" id="PS51085">
    <property type="entry name" value="2FE2S_FER_2"/>
    <property type="match status" value="1"/>
</dbReference>
<evidence type="ECO:0000256" key="1">
    <source>
        <dbReference type="ARBA" id="ARBA00022723"/>
    </source>
</evidence>
<keyword evidence="2" id="KW-0560">Oxidoreductase</keyword>
<dbReference type="RefSeq" id="WP_321544374.1">
    <property type="nucleotide sequence ID" value="NZ_JAXIVS010000001.1"/>
</dbReference>
<accession>A0ABU5GXS4</accession>
<dbReference type="Proteomes" id="UP001291309">
    <property type="component" value="Unassembled WGS sequence"/>
</dbReference>
<dbReference type="EMBL" id="JAXIVS010000001">
    <property type="protein sequence ID" value="MDY7225669.1"/>
    <property type="molecule type" value="Genomic_DNA"/>
</dbReference>
<evidence type="ECO:0000313" key="6">
    <source>
        <dbReference type="EMBL" id="MDY7225669.1"/>
    </source>
</evidence>
<evidence type="ECO:0000259" key="5">
    <source>
        <dbReference type="PROSITE" id="PS51085"/>
    </source>
</evidence>
<gene>
    <name evidence="6" type="ORF">SYV04_04710</name>
</gene>
<evidence type="ECO:0000256" key="4">
    <source>
        <dbReference type="SAM" id="MobiDB-lite"/>
    </source>
</evidence>
<proteinExistence type="predicted"/>
<dbReference type="InterPro" id="IPR006058">
    <property type="entry name" value="2Fe2S_fd_BS"/>
</dbReference>
<dbReference type="Pfam" id="PF00111">
    <property type="entry name" value="Fer2"/>
    <property type="match status" value="1"/>
</dbReference>
<keyword evidence="7" id="KW-1185">Reference proteome</keyword>
<evidence type="ECO:0000256" key="2">
    <source>
        <dbReference type="ARBA" id="ARBA00023002"/>
    </source>
</evidence>
<dbReference type="InterPro" id="IPR001041">
    <property type="entry name" value="2Fe-2S_ferredoxin-type"/>
</dbReference>
<reference evidence="6 7" key="1">
    <citation type="submission" date="2023-12" db="EMBL/GenBank/DDBJ databases">
        <title>the genome sequence of Hyalangium sp. s54d21.</title>
        <authorList>
            <person name="Zhang X."/>
        </authorList>
    </citation>
    <scope>NUCLEOTIDE SEQUENCE [LARGE SCALE GENOMIC DNA]</scope>
    <source>
        <strain evidence="7">s54d21</strain>
    </source>
</reference>
<dbReference type="InterPro" id="IPR052914">
    <property type="entry name" value="Aldehyde_Oxdr_Iron-Sulfur"/>
</dbReference>
<dbReference type="Gene3D" id="3.10.20.30">
    <property type="match status" value="1"/>
</dbReference>
<feature type="region of interest" description="Disordered" evidence="4">
    <location>
        <begin position="1"/>
        <end position="25"/>
    </location>
</feature>
<protein>
    <submittedName>
        <fullName evidence="6">(2Fe-2S)-binding protein</fullName>
    </submittedName>
</protein>
<dbReference type="PROSITE" id="PS00197">
    <property type="entry name" value="2FE2S_FER_1"/>
    <property type="match status" value="1"/>
</dbReference>
<dbReference type="PANTHER" id="PTHR45331:SF2">
    <property type="entry name" value="OXIDOREDUCTASE WITH IRON-SULFUR SUBUNIT"/>
    <property type="match status" value="1"/>
</dbReference>
<evidence type="ECO:0000256" key="3">
    <source>
        <dbReference type="ARBA" id="ARBA00023004"/>
    </source>
</evidence>
<dbReference type="InterPro" id="IPR036010">
    <property type="entry name" value="2Fe-2S_ferredoxin-like_sf"/>
</dbReference>
<dbReference type="InterPro" id="IPR036884">
    <property type="entry name" value="2Fe-2S-bd_dom_sf"/>
</dbReference>
<keyword evidence="3" id="KW-0408">Iron</keyword>
<dbReference type="PANTHER" id="PTHR45331">
    <property type="entry name" value="OXIDOREDUCTASE, IRON-SULPHUR BINDING SUBUNIT-RELATED-RELATED"/>
    <property type="match status" value="1"/>
</dbReference>
<dbReference type="InterPro" id="IPR002888">
    <property type="entry name" value="2Fe-2S-bd"/>
</dbReference>
<dbReference type="CDD" id="cd00207">
    <property type="entry name" value="fer2"/>
    <property type="match status" value="1"/>
</dbReference>
<dbReference type="SUPFAM" id="SSF47741">
    <property type="entry name" value="CO dehydrogenase ISP C-domain like"/>
    <property type="match status" value="1"/>
</dbReference>
<name>A0ABU5GXS4_9BACT</name>
<dbReference type="SUPFAM" id="SSF54292">
    <property type="entry name" value="2Fe-2S ferredoxin-like"/>
    <property type="match status" value="1"/>
</dbReference>
<evidence type="ECO:0000313" key="7">
    <source>
        <dbReference type="Proteomes" id="UP001291309"/>
    </source>
</evidence>
<organism evidence="6 7">
    <name type="scientific">Hyalangium rubrum</name>
    <dbReference type="NCBI Taxonomy" id="3103134"/>
    <lineage>
        <taxon>Bacteria</taxon>
        <taxon>Pseudomonadati</taxon>
        <taxon>Myxococcota</taxon>
        <taxon>Myxococcia</taxon>
        <taxon>Myxococcales</taxon>
        <taxon>Cystobacterineae</taxon>
        <taxon>Archangiaceae</taxon>
        <taxon>Hyalangium</taxon>
    </lineage>
</organism>
<dbReference type="Gene3D" id="1.10.150.120">
    <property type="entry name" value="[2Fe-2S]-binding domain"/>
    <property type="match status" value="1"/>
</dbReference>